<reference evidence="1" key="1">
    <citation type="submission" date="2021-01" db="EMBL/GenBank/DDBJ databases">
        <authorList>
            <person name="Corre E."/>
            <person name="Pelletier E."/>
            <person name="Niang G."/>
            <person name="Scheremetjew M."/>
            <person name="Finn R."/>
            <person name="Kale V."/>
            <person name="Holt S."/>
            <person name="Cochrane G."/>
            <person name="Meng A."/>
            <person name="Brown T."/>
            <person name="Cohen L."/>
        </authorList>
    </citation>
    <scope>NUCLEOTIDE SEQUENCE</scope>
    <source>
        <strain evidence="1">SL-175</strain>
    </source>
</reference>
<organism evidence="1">
    <name type="scientific">Mantoniella antarctica</name>
    <dbReference type="NCBI Taxonomy" id="81844"/>
    <lineage>
        <taxon>Eukaryota</taxon>
        <taxon>Viridiplantae</taxon>
        <taxon>Chlorophyta</taxon>
        <taxon>Mamiellophyceae</taxon>
        <taxon>Mamiellales</taxon>
        <taxon>Mamiellaceae</taxon>
        <taxon>Mantoniella</taxon>
    </lineage>
</organism>
<sequence length="164" mass="17537">MSLAAHASMASSISRRVARQLLTPSAFHLGLPGAWRRPPYRCGSLQALLGGDFGARGLADEAGKHEAMNGLPEAHRSLVEESATEEGCEDPEARVARRRAAGLELRSLVEEAMGPERTALTVLVAKHGVILRGGAKEGKAFIEALMQWKAEEVLKDSGENKGEV</sequence>
<dbReference type="AlphaFoldDB" id="A0A7S0X464"/>
<dbReference type="EMBL" id="HBFC01006278">
    <property type="protein sequence ID" value="CAD8700839.1"/>
    <property type="molecule type" value="Transcribed_RNA"/>
</dbReference>
<protein>
    <submittedName>
        <fullName evidence="1">Uncharacterized protein</fullName>
    </submittedName>
</protein>
<evidence type="ECO:0000313" key="1">
    <source>
        <dbReference type="EMBL" id="CAD8700839.1"/>
    </source>
</evidence>
<proteinExistence type="predicted"/>
<accession>A0A7S0X464</accession>
<name>A0A7S0X464_9CHLO</name>
<gene>
    <name evidence="1" type="ORF">MANT1106_LOCUS3521</name>
</gene>